<proteinExistence type="predicted"/>
<feature type="transmembrane region" description="Helical" evidence="1">
    <location>
        <begin position="59"/>
        <end position="78"/>
    </location>
</feature>
<evidence type="ECO:0000313" key="2">
    <source>
        <dbReference type="EMBL" id="HIZ36620.1"/>
    </source>
</evidence>
<evidence type="ECO:0008006" key="4">
    <source>
        <dbReference type="Google" id="ProtNLM"/>
    </source>
</evidence>
<feature type="transmembrane region" description="Helical" evidence="1">
    <location>
        <begin position="98"/>
        <end position="115"/>
    </location>
</feature>
<protein>
    <recommendedName>
        <fullName evidence="4">DUF1453 domain-containing protein</fullName>
    </recommendedName>
</protein>
<keyword evidence="1" id="KW-1133">Transmembrane helix</keyword>
<evidence type="ECO:0000313" key="3">
    <source>
        <dbReference type="Proteomes" id="UP000824037"/>
    </source>
</evidence>
<dbReference type="Proteomes" id="UP000824037">
    <property type="component" value="Unassembled WGS sequence"/>
</dbReference>
<name>A0A9D2J4G2_9MICO</name>
<feature type="transmembrane region" description="Helical" evidence="1">
    <location>
        <begin position="127"/>
        <end position="147"/>
    </location>
</feature>
<dbReference type="EMBL" id="DXBY01000218">
    <property type="protein sequence ID" value="HIZ36620.1"/>
    <property type="molecule type" value="Genomic_DNA"/>
</dbReference>
<comment type="caution">
    <text evidence="2">The sequence shown here is derived from an EMBL/GenBank/DDBJ whole genome shotgun (WGS) entry which is preliminary data.</text>
</comment>
<reference evidence="2" key="1">
    <citation type="journal article" date="2021" name="PeerJ">
        <title>Extensive microbial diversity within the chicken gut microbiome revealed by metagenomics and culture.</title>
        <authorList>
            <person name="Gilroy R."/>
            <person name="Ravi A."/>
            <person name="Getino M."/>
            <person name="Pursley I."/>
            <person name="Horton D.L."/>
            <person name="Alikhan N.F."/>
            <person name="Baker D."/>
            <person name="Gharbi K."/>
            <person name="Hall N."/>
            <person name="Watson M."/>
            <person name="Adriaenssens E.M."/>
            <person name="Foster-Nyarko E."/>
            <person name="Jarju S."/>
            <person name="Secka A."/>
            <person name="Antonio M."/>
            <person name="Oren A."/>
            <person name="Chaudhuri R.R."/>
            <person name="La Ragione R."/>
            <person name="Hildebrand F."/>
            <person name="Pallen M.J."/>
        </authorList>
    </citation>
    <scope>NUCLEOTIDE SEQUENCE</scope>
    <source>
        <strain evidence="2">ChiGjej4B4-7305</strain>
    </source>
</reference>
<organism evidence="2 3">
    <name type="scientific">Candidatus Ruania gallistercoris</name>
    <dbReference type="NCBI Taxonomy" id="2838746"/>
    <lineage>
        <taxon>Bacteria</taxon>
        <taxon>Bacillati</taxon>
        <taxon>Actinomycetota</taxon>
        <taxon>Actinomycetes</taxon>
        <taxon>Micrococcales</taxon>
        <taxon>Ruaniaceae</taxon>
        <taxon>Ruania</taxon>
    </lineage>
</organism>
<keyword evidence="1" id="KW-0472">Membrane</keyword>
<reference evidence="2" key="2">
    <citation type="submission" date="2021-04" db="EMBL/GenBank/DDBJ databases">
        <authorList>
            <person name="Gilroy R."/>
        </authorList>
    </citation>
    <scope>NUCLEOTIDE SEQUENCE</scope>
    <source>
        <strain evidence="2">ChiGjej4B4-7305</strain>
    </source>
</reference>
<evidence type="ECO:0000256" key="1">
    <source>
        <dbReference type="SAM" id="Phobius"/>
    </source>
</evidence>
<accession>A0A9D2J4G2</accession>
<sequence length="172" mass="18872">MDLLKTWWPVLVLILLVVVVVRRIRGEPLDLKDAIAAPVVLLLIGGRSIAAMELTTVDAVWLVVLSVVSLSFGVARSATTVIERREGVLFQRYRWRTFLLLVGSLVVGAALGQLAQQFGMRDEARPLTFTIGLGLAGEGAITLLRAARRGATMPWSKDGETARILREVSNRR</sequence>
<keyword evidence="1" id="KW-0812">Transmembrane</keyword>
<feature type="transmembrane region" description="Helical" evidence="1">
    <location>
        <begin position="6"/>
        <end position="22"/>
    </location>
</feature>
<feature type="transmembrane region" description="Helical" evidence="1">
    <location>
        <begin position="34"/>
        <end position="53"/>
    </location>
</feature>
<dbReference type="AlphaFoldDB" id="A0A9D2J4G2"/>
<gene>
    <name evidence="2" type="ORF">H9815_12645</name>
</gene>